<sequence length="151" mass="18000">MFKKFKKNKNTWEDTPTHIYKENPDIFKDVTRQVLFDGAFDLPVQFRYFQVEEGGYSSLEHHKHSHFVMIYKGKGHVLLENEVHEVEEGDILTINSWQWHQFRADRGTLLGFLCMVNIERDRPSYPTEKELEDLRSNKNVPEFLDGKLQKK</sequence>
<dbReference type="Gene3D" id="2.60.120.10">
    <property type="entry name" value="Jelly Rolls"/>
    <property type="match status" value="1"/>
</dbReference>
<proteinExistence type="predicted"/>
<dbReference type="eggNOG" id="COG1917">
    <property type="taxonomic scope" value="Bacteria"/>
</dbReference>
<dbReference type="OrthoDB" id="1551122at2"/>
<comment type="caution">
    <text evidence="2">The sequence shown here is derived from an EMBL/GenBank/DDBJ whole genome shotgun (WGS) entry which is preliminary data.</text>
</comment>
<feature type="domain" description="Cupin type-2" evidence="1">
    <location>
        <begin position="48"/>
        <end position="106"/>
    </location>
</feature>
<dbReference type="RefSeq" id="WP_007553779.1">
    <property type="nucleotide sequence ID" value="NZ_AENT01000001.1"/>
</dbReference>
<accession>E4L7E8</accession>
<evidence type="ECO:0000313" key="2">
    <source>
        <dbReference type="EMBL" id="EFR43415.1"/>
    </source>
</evidence>
<dbReference type="InterPro" id="IPR013096">
    <property type="entry name" value="Cupin_2"/>
</dbReference>
<name>E4L7E8_9FIRM</name>
<reference evidence="2 3" key="1">
    <citation type="submission" date="2010-11" db="EMBL/GenBank/DDBJ databases">
        <authorList>
            <person name="Durkin A.S."/>
            <person name="Madupu R."/>
            <person name="Torralba M."/>
            <person name="Gillis M."/>
            <person name="Methe B."/>
            <person name="Sutton G."/>
            <person name="Nelson K.E."/>
        </authorList>
    </citation>
    <scope>NUCLEOTIDE SEQUENCE [LARGE SCALE GENOMIC DNA]</scope>
    <source>
        <strain evidence="2 3">UPII 345-E</strain>
    </source>
</reference>
<protein>
    <submittedName>
        <fullName evidence="2">Cupin domain protein</fullName>
    </submittedName>
</protein>
<dbReference type="AlphaFoldDB" id="E4L7E8"/>
<evidence type="ECO:0000259" key="1">
    <source>
        <dbReference type="Pfam" id="PF07883"/>
    </source>
</evidence>
<dbReference type="EMBL" id="AENT01000001">
    <property type="protein sequence ID" value="EFR43415.1"/>
    <property type="molecule type" value="Genomic_DNA"/>
</dbReference>
<dbReference type="InterPro" id="IPR011051">
    <property type="entry name" value="RmlC_Cupin_sf"/>
</dbReference>
<evidence type="ECO:0000313" key="3">
    <source>
        <dbReference type="Proteomes" id="UP000004594"/>
    </source>
</evidence>
<dbReference type="InterPro" id="IPR014710">
    <property type="entry name" value="RmlC-like_jellyroll"/>
</dbReference>
<dbReference type="SUPFAM" id="SSF51182">
    <property type="entry name" value="RmlC-like cupins"/>
    <property type="match status" value="1"/>
</dbReference>
<gene>
    <name evidence="2" type="ORF">HMPREF9220_1297</name>
</gene>
<dbReference type="Pfam" id="PF07883">
    <property type="entry name" value="Cupin_2"/>
    <property type="match status" value="1"/>
</dbReference>
<organism evidence="2 3">
    <name type="scientific">Dialister micraerophilus UPII 345-E</name>
    <dbReference type="NCBI Taxonomy" id="910314"/>
    <lineage>
        <taxon>Bacteria</taxon>
        <taxon>Bacillati</taxon>
        <taxon>Bacillota</taxon>
        <taxon>Negativicutes</taxon>
        <taxon>Veillonellales</taxon>
        <taxon>Veillonellaceae</taxon>
        <taxon>Dialister</taxon>
    </lineage>
</organism>
<dbReference type="Proteomes" id="UP000004594">
    <property type="component" value="Unassembled WGS sequence"/>
</dbReference>